<sequence>MSGGHEVDVGSPEKRKTLWVVLWLNVAIAIGFFAVGYFADSNALLANGLDNSSDAIVYALSLLALTRSRTWKRGAARFSGIMLLIFSAGVIFDAYRRFVEGSDPGGMLMMAMAFVAGLVNLYCLRLLQKMENKDVNMRAATTFSFNDFISNGGIIIAGIVVLITGANWPDLVVGIAVACIALYGGVQILRDTHMDVHEEAGTVHGEKRN</sequence>
<feature type="transmembrane region" description="Helical" evidence="6">
    <location>
        <begin position="107"/>
        <end position="127"/>
    </location>
</feature>
<feature type="transmembrane region" description="Helical" evidence="6">
    <location>
        <begin position="148"/>
        <end position="165"/>
    </location>
</feature>
<protein>
    <submittedName>
        <fullName evidence="8">Cation transporter</fullName>
    </submittedName>
</protein>
<feature type="transmembrane region" description="Helical" evidence="6">
    <location>
        <begin position="20"/>
        <end position="39"/>
    </location>
</feature>
<dbReference type="InterPro" id="IPR050681">
    <property type="entry name" value="CDF/SLC30A"/>
</dbReference>
<dbReference type="EMBL" id="WTYD01000002">
    <property type="protein sequence ID" value="MXO54524.1"/>
    <property type="molecule type" value="Genomic_DNA"/>
</dbReference>
<evidence type="ECO:0000256" key="3">
    <source>
        <dbReference type="ARBA" id="ARBA00022906"/>
    </source>
</evidence>
<keyword evidence="3" id="KW-0862">Zinc</keyword>
<dbReference type="GO" id="GO:0005886">
    <property type="term" value="C:plasma membrane"/>
    <property type="evidence" value="ECO:0007669"/>
    <property type="project" value="TreeGrafter"/>
</dbReference>
<dbReference type="Pfam" id="PF01545">
    <property type="entry name" value="Cation_efflux"/>
    <property type="match status" value="1"/>
</dbReference>
<evidence type="ECO:0000256" key="1">
    <source>
        <dbReference type="ARBA" id="ARBA00004141"/>
    </source>
</evidence>
<accession>A0A844Y8D6</accession>
<dbReference type="SUPFAM" id="SSF161111">
    <property type="entry name" value="Cation efflux protein transmembrane domain-like"/>
    <property type="match status" value="1"/>
</dbReference>
<dbReference type="InterPro" id="IPR058533">
    <property type="entry name" value="Cation_efflux_TM"/>
</dbReference>
<feature type="transmembrane region" description="Helical" evidence="6">
    <location>
        <begin position="75"/>
        <end position="95"/>
    </location>
</feature>
<dbReference type="InterPro" id="IPR027469">
    <property type="entry name" value="Cation_efflux_TMD_sf"/>
</dbReference>
<dbReference type="OrthoDB" id="9799649at2"/>
<gene>
    <name evidence="8" type="ORF">GRI47_10990</name>
</gene>
<feature type="domain" description="Cation efflux protein transmembrane" evidence="7">
    <location>
        <begin position="18"/>
        <end position="192"/>
    </location>
</feature>
<evidence type="ECO:0000256" key="6">
    <source>
        <dbReference type="SAM" id="Phobius"/>
    </source>
</evidence>
<keyword evidence="3" id="KW-0406">Ion transport</keyword>
<evidence type="ECO:0000256" key="2">
    <source>
        <dbReference type="ARBA" id="ARBA00022692"/>
    </source>
</evidence>
<name>A0A844Y8D6_9SPHN</name>
<comment type="subcellular location">
    <subcellularLocation>
        <location evidence="1">Membrane</location>
        <topology evidence="1">Multi-pass membrane protein</topology>
    </subcellularLocation>
</comment>
<dbReference type="GO" id="GO:0005385">
    <property type="term" value="F:zinc ion transmembrane transporter activity"/>
    <property type="evidence" value="ECO:0007669"/>
    <property type="project" value="TreeGrafter"/>
</dbReference>
<keyword evidence="3" id="KW-0813">Transport</keyword>
<dbReference type="PANTHER" id="PTHR11562">
    <property type="entry name" value="CATION EFFLUX PROTEIN/ ZINC TRANSPORTER"/>
    <property type="match status" value="1"/>
</dbReference>
<proteinExistence type="predicted"/>
<dbReference type="AlphaFoldDB" id="A0A844Y8D6"/>
<keyword evidence="3" id="KW-0864">Zinc transport</keyword>
<evidence type="ECO:0000313" key="8">
    <source>
        <dbReference type="EMBL" id="MXO54524.1"/>
    </source>
</evidence>
<keyword evidence="5 6" id="KW-0472">Membrane</keyword>
<reference evidence="8 9" key="1">
    <citation type="submission" date="2019-12" db="EMBL/GenBank/DDBJ databases">
        <title>Genomic-based taxomic classification of the family Erythrobacteraceae.</title>
        <authorList>
            <person name="Xu L."/>
        </authorList>
    </citation>
    <scope>NUCLEOTIDE SEQUENCE [LARGE SCALE GENOMIC DNA]</scope>
    <source>
        <strain evidence="8 9">JCM 17468</strain>
    </source>
</reference>
<dbReference type="Gene3D" id="1.20.1510.10">
    <property type="entry name" value="Cation efflux protein transmembrane domain"/>
    <property type="match status" value="1"/>
</dbReference>
<comment type="caution">
    <text evidence="8">The sequence shown here is derived from an EMBL/GenBank/DDBJ whole genome shotgun (WGS) entry which is preliminary data.</text>
</comment>
<evidence type="ECO:0000256" key="5">
    <source>
        <dbReference type="ARBA" id="ARBA00023136"/>
    </source>
</evidence>
<dbReference type="PANTHER" id="PTHR11562:SF17">
    <property type="entry name" value="RE54080P-RELATED"/>
    <property type="match status" value="1"/>
</dbReference>
<keyword evidence="9" id="KW-1185">Reference proteome</keyword>
<evidence type="ECO:0000259" key="7">
    <source>
        <dbReference type="Pfam" id="PF01545"/>
    </source>
</evidence>
<keyword evidence="4 6" id="KW-1133">Transmembrane helix</keyword>
<evidence type="ECO:0000313" key="9">
    <source>
        <dbReference type="Proteomes" id="UP000430272"/>
    </source>
</evidence>
<keyword evidence="2 6" id="KW-0812">Transmembrane</keyword>
<feature type="transmembrane region" description="Helical" evidence="6">
    <location>
        <begin position="171"/>
        <end position="189"/>
    </location>
</feature>
<dbReference type="Proteomes" id="UP000430272">
    <property type="component" value="Unassembled WGS sequence"/>
</dbReference>
<dbReference type="RefSeq" id="WP_156843017.1">
    <property type="nucleotide sequence ID" value="NZ_BAABDV010000001.1"/>
</dbReference>
<organism evidence="8 9">
    <name type="scientific">Qipengyuania pelagi</name>
    <dbReference type="NCBI Taxonomy" id="994320"/>
    <lineage>
        <taxon>Bacteria</taxon>
        <taxon>Pseudomonadati</taxon>
        <taxon>Pseudomonadota</taxon>
        <taxon>Alphaproteobacteria</taxon>
        <taxon>Sphingomonadales</taxon>
        <taxon>Erythrobacteraceae</taxon>
        <taxon>Qipengyuania</taxon>
    </lineage>
</organism>
<evidence type="ECO:0000256" key="4">
    <source>
        <dbReference type="ARBA" id="ARBA00022989"/>
    </source>
</evidence>